<reference evidence="15" key="1">
    <citation type="submission" date="2025-08" db="UniProtKB">
        <authorList>
            <consortium name="Ensembl"/>
        </authorList>
    </citation>
    <scope>IDENTIFICATION</scope>
</reference>
<keyword evidence="10 12" id="KW-0807">Transducer</keyword>
<feature type="transmembrane region" description="Helical" evidence="13">
    <location>
        <begin position="322"/>
        <end position="340"/>
    </location>
</feature>
<dbReference type="SUPFAM" id="SSF81321">
    <property type="entry name" value="Family A G protein-coupled receptor-like"/>
    <property type="match status" value="1"/>
</dbReference>
<evidence type="ECO:0000256" key="9">
    <source>
        <dbReference type="ARBA" id="ARBA00023180"/>
    </source>
</evidence>
<feature type="transmembrane region" description="Helical" evidence="13">
    <location>
        <begin position="70"/>
        <end position="89"/>
    </location>
</feature>
<evidence type="ECO:0000256" key="12">
    <source>
        <dbReference type="RuleBase" id="RU000688"/>
    </source>
</evidence>
<evidence type="ECO:0000256" key="8">
    <source>
        <dbReference type="ARBA" id="ARBA00023170"/>
    </source>
</evidence>
<feature type="transmembrane region" description="Helical" evidence="13">
    <location>
        <begin position="150"/>
        <end position="170"/>
    </location>
</feature>
<dbReference type="InterPro" id="IPR000276">
    <property type="entry name" value="GPCR_Rhodpsn"/>
</dbReference>
<feature type="transmembrane region" description="Helical" evidence="13">
    <location>
        <begin position="109"/>
        <end position="129"/>
    </location>
</feature>
<dbReference type="PANTHER" id="PTHR24248">
    <property type="entry name" value="ADRENERGIC RECEPTOR-RELATED G-PROTEIN COUPLED RECEPTOR"/>
    <property type="match status" value="1"/>
</dbReference>
<dbReference type="GO" id="GO:0007267">
    <property type="term" value="P:cell-cell signaling"/>
    <property type="evidence" value="ECO:0007669"/>
    <property type="project" value="TreeGrafter"/>
</dbReference>
<dbReference type="InterPro" id="IPR017452">
    <property type="entry name" value="GPCR_Rhodpsn_7TM"/>
</dbReference>
<dbReference type="GO" id="GO:0007200">
    <property type="term" value="P:phospholipase C-activating G protein-coupled receptor signaling pathway"/>
    <property type="evidence" value="ECO:0007669"/>
    <property type="project" value="TreeGrafter"/>
</dbReference>
<dbReference type="SMART" id="SM01381">
    <property type="entry name" value="7TM_GPCR_Srsx"/>
    <property type="match status" value="1"/>
</dbReference>
<name>A0A3B3QMT8_9TELE</name>
<feature type="transmembrane region" description="Helical" evidence="13">
    <location>
        <begin position="34"/>
        <end position="58"/>
    </location>
</feature>
<dbReference type="GO" id="GO:0043410">
    <property type="term" value="P:positive regulation of MAPK cascade"/>
    <property type="evidence" value="ECO:0007669"/>
    <property type="project" value="TreeGrafter"/>
</dbReference>
<feature type="transmembrane region" description="Helical" evidence="13">
    <location>
        <begin position="285"/>
        <end position="310"/>
    </location>
</feature>
<evidence type="ECO:0000256" key="11">
    <source>
        <dbReference type="ARBA" id="ARBA00032839"/>
    </source>
</evidence>
<comment type="subcellular location">
    <subcellularLocation>
        <location evidence="1">Cell membrane</location>
        <topology evidence="1">Multi-pass membrane protein</topology>
    </subcellularLocation>
</comment>
<proteinExistence type="inferred from homology"/>
<dbReference type="OrthoDB" id="5977853at2759"/>
<dbReference type="PANTHER" id="PTHR24248:SF16">
    <property type="entry name" value="ALPHA-1A ADRENERGIC RECEPTOR"/>
    <property type="match status" value="1"/>
</dbReference>
<dbReference type="PROSITE" id="PS00237">
    <property type="entry name" value="G_PROTEIN_RECEP_F1_1"/>
    <property type="match status" value="1"/>
</dbReference>
<keyword evidence="5 13" id="KW-1133">Transmembrane helix</keyword>
<sequence length="446" mass="48546">MVPLGDNISSAFQAWNCSNCSRAANPELDVTKAVVLGLVLGVFVVFGVLGNVLVILSVTCHRHLHTVTHCFIANLAVADLLLSTTVLPLSAAFEICGHWPFGRPLCSAWAALDVLCCTASILSLCAISVDRCLGISYPLRYPALMTPRRGLLALAMLWLLAAAISVGPLLGWREPMPTDESVCPVNQEPAYVIFSAVGSFYLPLAVILVMYCRVYIVARGEIRDLREGRKTNLSNPGQVTLRIHRGPSSTVAVEVGRGQVEHLRGRTPLTLRLLKFSQEKKAAKTLGIVVGCFVLCWLPFFLVLPIGSIFPSYRPSDTVFKVTFWLGYFNSCINPVIYPCSSKEFQRAFRNVLHLRCHGSPARLTRQPCPGPDRRAPARLSLCAQTSPLFQASPIKSRLRSKSLLRVFCGTAGPTAPEEGTLPPFHSGPPKAKIHHLSLGEAGEAV</sequence>
<keyword evidence="9" id="KW-0325">Glycoprotein</keyword>
<dbReference type="InterPro" id="IPR002233">
    <property type="entry name" value="ADR_fam"/>
</dbReference>
<evidence type="ECO:0000313" key="15">
    <source>
        <dbReference type="Ensembl" id="ENSPKIP00000008037.1"/>
    </source>
</evidence>
<keyword evidence="4 12" id="KW-0812">Transmembrane</keyword>
<comment type="similarity">
    <text evidence="12">Belongs to the G-protein coupled receptor 1 family.</text>
</comment>
<evidence type="ECO:0000259" key="14">
    <source>
        <dbReference type="PROSITE" id="PS50262"/>
    </source>
</evidence>
<evidence type="ECO:0000256" key="13">
    <source>
        <dbReference type="SAM" id="Phobius"/>
    </source>
</evidence>
<keyword evidence="3" id="KW-1003">Cell membrane</keyword>
<dbReference type="PROSITE" id="PS50262">
    <property type="entry name" value="G_PROTEIN_RECEP_F1_2"/>
    <property type="match status" value="1"/>
</dbReference>
<dbReference type="GO" id="GO:0004937">
    <property type="term" value="F:alpha1-adrenergic receptor activity"/>
    <property type="evidence" value="ECO:0007669"/>
    <property type="project" value="TreeGrafter"/>
</dbReference>
<dbReference type="AlphaFoldDB" id="A0A3B3QMT8"/>
<evidence type="ECO:0000256" key="10">
    <source>
        <dbReference type="ARBA" id="ARBA00023224"/>
    </source>
</evidence>
<evidence type="ECO:0000256" key="7">
    <source>
        <dbReference type="ARBA" id="ARBA00023136"/>
    </source>
</evidence>
<dbReference type="Pfam" id="PF00001">
    <property type="entry name" value="7tm_1"/>
    <property type="match status" value="1"/>
</dbReference>
<evidence type="ECO:0000256" key="6">
    <source>
        <dbReference type="ARBA" id="ARBA00023040"/>
    </source>
</evidence>
<evidence type="ECO:0000256" key="5">
    <source>
        <dbReference type="ARBA" id="ARBA00022989"/>
    </source>
</evidence>
<dbReference type="Gene3D" id="1.20.1070.10">
    <property type="entry name" value="Rhodopsin 7-helix transmembrane proteins"/>
    <property type="match status" value="1"/>
</dbReference>
<dbReference type="PRINTS" id="PR01103">
    <property type="entry name" value="ADRENERGICR"/>
</dbReference>
<protein>
    <recommendedName>
        <fullName evidence="2">Alpha-1A adrenergic receptor</fullName>
    </recommendedName>
    <alternativeName>
        <fullName evidence="11">Alpha-1A adrenoreceptor</fullName>
    </alternativeName>
</protein>
<evidence type="ECO:0000256" key="3">
    <source>
        <dbReference type="ARBA" id="ARBA00022475"/>
    </source>
</evidence>
<keyword evidence="6 12" id="KW-0297">G-protein coupled receptor</keyword>
<dbReference type="GeneTree" id="ENSGT00940000159105"/>
<dbReference type="Ensembl" id="ENSPKIT00000032109.1">
    <property type="protein sequence ID" value="ENSPKIP00000008037.1"/>
    <property type="gene ID" value="ENSPKIG00000023699.1"/>
</dbReference>
<accession>A0A3B3QMT8</accession>
<evidence type="ECO:0000256" key="1">
    <source>
        <dbReference type="ARBA" id="ARBA00004651"/>
    </source>
</evidence>
<dbReference type="GO" id="GO:0007204">
    <property type="term" value="P:positive regulation of cytosolic calcium ion concentration"/>
    <property type="evidence" value="ECO:0007669"/>
    <property type="project" value="TreeGrafter"/>
</dbReference>
<feature type="domain" description="G-protein coupled receptors family 1 profile" evidence="14">
    <location>
        <begin position="50"/>
        <end position="338"/>
    </location>
</feature>
<evidence type="ECO:0000313" key="16">
    <source>
        <dbReference type="Proteomes" id="UP000261540"/>
    </source>
</evidence>
<dbReference type="PRINTS" id="PR00237">
    <property type="entry name" value="GPCRRHODOPSN"/>
</dbReference>
<reference evidence="15" key="2">
    <citation type="submission" date="2025-09" db="UniProtKB">
        <authorList>
            <consortium name="Ensembl"/>
        </authorList>
    </citation>
    <scope>IDENTIFICATION</scope>
</reference>
<keyword evidence="16" id="KW-1185">Reference proteome</keyword>
<keyword evidence="8 12" id="KW-0675">Receptor</keyword>
<organism evidence="15 16">
    <name type="scientific">Paramormyrops kingsleyae</name>
    <dbReference type="NCBI Taxonomy" id="1676925"/>
    <lineage>
        <taxon>Eukaryota</taxon>
        <taxon>Metazoa</taxon>
        <taxon>Chordata</taxon>
        <taxon>Craniata</taxon>
        <taxon>Vertebrata</taxon>
        <taxon>Euteleostomi</taxon>
        <taxon>Actinopterygii</taxon>
        <taxon>Neopterygii</taxon>
        <taxon>Teleostei</taxon>
        <taxon>Osteoglossocephala</taxon>
        <taxon>Osteoglossomorpha</taxon>
        <taxon>Osteoglossiformes</taxon>
        <taxon>Mormyridae</taxon>
        <taxon>Paramormyrops</taxon>
    </lineage>
</organism>
<evidence type="ECO:0000256" key="2">
    <source>
        <dbReference type="ARBA" id="ARBA00014216"/>
    </source>
</evidence>
<dbReference type="Proteomes" id="UP000261540">
    <property type="component" value="Unplaced"/>
</dbReference>
<evidence type="ECO:0000256" key="4">
    <source>
        <dbReference type="ARBA" id="ARBA00022692"/>
    </source>
</evidence>
<feature type="transmembrane region" description="Helical" evidence="13">
    <location>
        <begin position="190"/>
        <end position="216"/>
    </location>
</feature>
<keyword evidence="7 13" id="KW-0472">Membrane</keyword>
<dbReference type="GO" id="GO:0071880">
    <property type="term" value="P:adenylate cyclase-activating adrenergic receptor signaling pathway"/>
    <property type="evidence" value="ECO:0007669"/>
    <property type="project" value="TreeGrafter"/>
</dbReference>
<dbReference type="GO" id="GO:0005886">
    <property type="term" value="C:plasma membrane"/>
    <property type="evidence" value="ECO:0007669"/>
    <property type="project" value="UniProtKB-SubCell"/>
</dbReference>
<dbReference type="STRING" id="1676925.ENSPKIP00000008037"/>